<dbReference type="InterPro" id="IPR040357">
    <property type="entry name" value="Vma22/CCDC115"/>
</dbReference>
<dbReference type="GO" id="GO:0070072">
    <property type="term" value="P:vacuolar proton-transporting V-type ATPase complex assembly"/>
    <property type="evidence" value="ECO:0007669"/>
    <property type="project" value="InterPro"/>
</dbReference>
<evidence type="ECO:0000313" key="4">
    <source>
        <dbReference type="Proteomes" id="UP000008311"/>
    </source>
</evidence>
<dbReference type="InParanoid" id="B9R8Q4"/>
<evidence type="ECO:0000256" key="2">
    <source>
        <dbReference type="SAM" id="MobiDB-lite"/>
    </source>
</evidence>
<gene>
    <name evidence="3" type="ORF">RCOM_1601630</name>
</gene>
<sequence>MEEEKKEVGFEIGTEKLKLEEEEEEDKQQEEQDIDDNVLQFLDSVDSYLTLFDSLSSTLRQGWLELASARHSMGALRLNSSLLDLKSHPASTSLQLTKHHEGEPQFILRKWLSLGDCDEQNTNDDLLEKSGTPQLSEEETSPKQASSKADDKVQKERSRSLSVFGTLVSPKLRAAQLSFETALETVVEIANMRSAMLSAFDRVHEELNAPKT</sequence>
<dbReference type="Pfam" id="PF21730">
    <property type="entry name" value="Vma22_CCDC115"/>
    <property type="match status" value="1"/>
</dbReference>
<dbReference type="KEGG" id="rcu:8273633"/>
<feature type="region of interest" description="Disordered" evidence="2">
    <location>
        <begin position="1"/>
        <end position="35"/>
    </location>
</feature>
<reference evidence="4" key="1">
    <citation type="journal article" date="2010" name="Nat. Biotechnol.">
        <title>Draft genome sequence of the oilseed species Ricinus communis.</title>
        <authorList>
            <person name="Chan A.P."/>
            <person name="Crabtree J."/>
            <person name="Zhao Q."/>
            <person name="Lorenzi H."/>
            <person name="Orvis J."/>
            <person name="Puiu D."/>
            <person name="Melake-Berhan A."/>
            <person name="Jones K.M."/>
            <person name="Redman J."/>
            <person name="Chen G."/>
            <person name="Cahoon E.B."/>
            <person name="Gedil M."/>
            <person name="Stanke M."/>
            <person name="Haas B.J."/>
            <person name="Wortman J.R."/>
            <person name="Fraser-Liggett C.M."/>
            <person name="Ravel J."/>
            <person name="Rabinowicz P.D."/>
        </authorList>
    </citation>
    <scope>NUCLEOTIDE SEQUENCE [LARGE SCALE GENOMIC DNA]</scope>
    <source>
        <strain evidence="4">cv. Hale</strain>
    </source>
</reference>
<evidence type="ECO:0000256" key="1">
    <source>
        <dbReference type="ARBA" id="ARBA00093634"/>
    </source>
</evidence>
<protein>
    <recommendedName>
        <fullName evidence="1">Vacuolar ATPase assembly protein VMA22</fullName>
    </recommendedName>
</protein>
<dbReference type="OrthoDB" id="408631at2759"/>
<dbReference type="eggNOG" id="ENOG502S00G">
    <property type="taxonomic scope" value="Eukaryota"/>
</dbReference>
<dbReference type="STRING" id="3988.B9R8Q4"/>
<feature type="compositionally biased region" description="Basic and acidic residues" evidence="2">
    <location>
        <begin position="1"/>
        <end position="19"/>
    </location>
</feature>
<keyword evidence="4" id="KW-1185">Reference proteome</keyword>
<feature type="compositionally biased region" description="Acidic residues" evidence="2">
    <location>
        <begin position="20"/>
        <end position="35"/>
    </location>
</feature>
<organism evidence="3 4">
    <name type="scientific">Ricinus communis</name>
    <name type="common">Castor bean</name>
    <dbReference type="NCBI Taxonomy" id="3988"/>
    <lineage>
        <taxon>Eukaryota</taxon>
        <taxon>Viridiplantae</taxon>
        <taxon>Streptophyta</taxon>
        <taxon>Embryophyta</taxon>
        <taxon>Tracheophyta</taxon>
        <taxon>Spermatophyta</taxon>
        <taxon>Magnoliopsida</taxon>
        <taxon>eudicotyledons</taxon>
        <taxon>Gunneridae</taxon>
        <taxon>Pentapetalae</taxon>
        <taxon>rosids</taxon>
        <taxon>fabids</taxon>
        <taxon>Malpighiales</taxon>
        <taxon>Euphorbiaceae</taxon>
        <taxon>Acalyphoideae</taxon>
        <taxon>Acalypheae</taxon>
        <taxon>Ricinus</taxon>
    </lineage>
</organism>
<dbReference type="AlphaFoldDB" id="B9R8Q4"/>
<dbReference type="GO" id="GO:0051082">
    <property type="term" value="F:unfolded protein binding"/>
    <property type="evidence" value="ECO:0000318"/>
    <property type="project" value="GO_Central"/>
</dbReference>
<dbReference type="PANTHER" id="PTHR31996">
    <property type="entry name" value="COILED-COIL DOMAIN-CONTAINING PROTEIN 115"/>
    <property type="match status" value="1"/>
</dbReference>
<feature type="region of interest" description="Disordered" evidence="2">
    <location>
        <begin position="122"/>
        <end position="155"/>
    </location>
</feature>
<evidence type="ECO:0000313" key="3">
    <source>
        <dbReference type="EMBL" id="EEF52884.1"/>
    </source>
</evidence>
<dbReference type="Proteomes" id="UP000008311">
    <property type="component" value="Unassembled WGS sequence"/>
</dbReference>
<proteinExistence type="predicted"/>
<name>B9R8Q4_RICCO</name>
<accession>B9R8Q4</accession>
<dbReference type="EMBL" id="EQ973772">
    <property type="protein sequence ID" value="EEF52884.1"/>
    <property type="molecule type" value="Genomic_DNA"/>
</dbReference>
<dbReference type="PANTHER" id="PTHR31996:SF2">
    <property type="entry name" value="COILED-COIL DOMAIN-CONTAINING PROTEIN 115"/>
    <property type="match status" value="1"/>
</dbReference>
<dbReference type="FunCoup" id="B9R8Q4">
    <property type="interactions" value="2321"/>
</dbReference>